<sequence>MIKVKVVLWNREYKMNSMAFSLAHKLCVSVCVAKDADLGKEKEREEKKIIRTINNIVVVVVFGYLKLDRNLYLNKVYINKKKKNETETTNNIKKE</sequence>
<protein>
    <submittedName>
        <fullName evidence="1">Uncharacterized protein</fullName>
    </submittedName>
</protein>
<reference evidence="1" key="1">
    <citation type="submission" date="2015-07" db="EMBL/GenBank/DDBJ databases">
        <title>MeaNS - Measles Nucleotide Surveillance Program.</title>
        <authorList>
            <person name="Tran T."/>
            <person name="Druce J."/>
        </authorList>
    </citation>
    <scope>NUCLEOTIDE SEQUENCE</scope>
    <source>
        <strain evidence="1">UCB-OBI-ISO-001</strain>
        <tissue evidence="1">Gonad</tissue>
    </source>
</reference>
<evidence type="ECO:0000313" key="1">
    <source>
        <dbReference type="EMBL" id="KOF92351.1"/>
    </source>
</evidence>
<organism evidence="1">
    <name type="scientific">Octopus bimaculoides</name>
    <name type="common">California two-spotted octopus</name>
    <dbReference type="NCBI Taxonomy" id="37653"/>
    <lineage>
        <taxon>Eukaryota</taxon>
        <taxon>Metazoa</taxon>
        <taxon>Spiralia</taxon>
        <taxon>Lophotrochozoa</taxon>
        <taxon>Mollusca</taxon>
        <taxon>Cephalopoda</taxon>
        <taxon>Coleoidea</taxon>
        <taxon>Octopodiformes</taxon>
        <taxon>Octopoda</taxon>
        <taxon>Incirrata</taxon>
        <taxon>Octopodidae</taxon>
        <taxon>Octopus</taxon>
    </lineage>
</organism>
<dbReference type="EMBL" id="KQ417358">
    <property type="protein sequence ID" value="KOF92351.1"/>
    <property type="molecule type" value="Genomic_DNA"/>
</dbReference>
<gene>
    <name evidence="1" type="ORF">OCBIM_22006863mg</name>
</gene>
<accession>A0A0L8HT17</accession>
<name>A0A0L8HT17_OCTBM</name>
<proteinExistence type="predicted"/>
<dbReference type="AlphaFoldDB" id="A0A0L8HT17"/>